<dbReference type="Proteomes" id="UP000290560">
    <property type="component" value="Unassembled WGS sequence"/>
</dbReference>
<proteinExistence type="predicted"/>
<gene>
    <name evidence="2" type="ORF">BHM03_00016584</name>
</gene>
<evidence type="ECO:0000256" key="1">
    <source>
        <dbReference type="SAM" id="MobiDB-lite"/>
    </source>
</evidence>
<protein>
    <submittedName>
        <fullName evidence="2">Uncharacterized protein</fullName>
    </submittedName>
</protein>
<dbReference type="AlphaFoldDB" id="A0A445MEZ3"/>
<feature type="region of interest" description="Disordered" evidence="1">
    <location>
        <begin position="190"/>
        <end position="221"/>
    </location>
</feature>
<sequence>MTNPLRERHLEDNKRICGDRTMHRLLRRSSPRGWWSPKLPEGRMQSGKLLQQDEYPGGIRPGYHQFNANREAEQLGWNLVKYPSRMKGVDVEDGNMERKHKAFLRQSAVIRVVIKKVVHNRDCAGRGIEAQDSDNGASILANTSESHGGDLIIQRYDQSDWRVGLLQCLYSLKGTRQVRGQARNTEVLKKGVERGEEATTSPEGLSYPKAKRRGKATDSRAIGSAAPWYRRGETSVESSIPCSHGGRALVVKGAEEVENAEANSKYQDRAEGQRPRNFIRLVSTGFSSKIAESEGLQVDAGVLDQGTKYTVCDTVPFLLRGVGGKGDGEDGTISEATRSVKDLLQVRAH</sequence>
<dbReference type="EMBL" id="KV875750">
    <property type="protein sequence ID" value="RZR72758.1"/>
    <property type="molecule type" value="Genomic_DNA"/>
</dbReference>
<name>A0A445MEZ3_ENSVE</name>
<evidence type="ECO:0000313" key="2">
    <source>
        <dbReference type="EMBL" id="RZR72758.1"/>
    </source>
</evidence>
<reference evidence="2" key="1">
    <citation type="journal article" date="2018" name="Data Brief">
        <title>Genome sequence data from 17 accessions of Ensete ventricosum, a staple food crop for millions in Ethiopia.</title>
        <authorList>
            <person name="Yemataw Z."/>
            <person name="Muzemil S."/>
            <person name="Ambachew D."/>
            <person name="Tripathi L."/>
            <person name="Tesfaye K."/>
            <person name="Chala A."/>
            <person name="Farbos A."/>
            <person name="O'Neill P."/>
            <person name="Moore K."/>
            <person name="Grant M."/>
            <person name="Studholme D.J."/>
        </authorList>
    </citation>
    <scope>NUCLEOTIDE SEQUENCE [LARGE SCALE GENOMIC DNA]</scope>
    <source>
        <tissue evidence="2">Leaf</tissue>
    </source>
</reference>
<accession>A0A445MEZ3</accession>
<organism evidence="2">
    <name type="scientific">Ensete ventricosum</name>
    <name type="common">Abyssinian banana</name>
    <name type="synonym">Musa ensete</name>
    <dbReference type="NCBI Taxonomy" id="4639"/>
    <lineage>
        <taxon>Eukaryota</taxon>
        <taxon>Viridiplantae</taxon>
        <taxon>Streptophyta</taxon>
        <taxon>Embryophyta</taxon>
        <taxon>Tracheophyta</taxon>
        <taxon>Spermatophyta</taxon>
        <taxon>Magnoliopsida</taxon>
        <taxon>Liliopsida</taxon>
        <taxon>Zingiberales</taxon>
        <taxon>Musaceae</taxon>
        <taxon>Ensete</taxon>
    </lineage>
</organism>